<dbReference type="EMBL" id="CM008972">
    <property type="protein sequence ID" value="PNW76466.1"/>
    <property type="molecule type" value="Genomic_DNA"/>
</dbReference>
<name>A0A2K3D7F5_CHLRE</name>
<gene>
    <name evidence="1" type="ORF">CHLRE_11g467613v5</name>
</gene>
<protein>
    <submittedName>
        <fullName evidence="1">Uncharacterized protein</fullName>
    </submittedName>
</protein>
<dbReference type="Proteomes" id="UP000006906">
    <property type="component" value="Chromosome 11"/>
</dbReference>
<dbReference type="RefSeq" id="XP_042919363.1">
    <property type="nucleotide sequence ID" value="XM_043067364.1"/>
</dbReference>
<evidence type="ECO:0000313" key="1">
    <source>
        <dbReference type="EMBL" id="PNW76466.1"/>
    </source>
</evidence>
<keyword evidence="2" id="KW-1185">Reference proteome</keyword>
<evidence type="ECO:0000313" key="2">
    <source>
        <dbReference type="Proteomes" id="UP000006906"/>
    </source>
</evidence>
<reference evidence="1 2" key="1">
    <citation type="journal article" date="2007" name="Science">
        <title>The Chlamydomonas genome reveals the evolution of key animal and plant functions.</title>
        <authorList>
            <person name="Merchant S.S."/>
            <person name="Prochnik S.E."/>
            <person name="Vallon O."/>
            <person name="Harris E.H."/>
            <person name="Karpowicz S.J."/>
            <person name="Witman G.B."/>
            <person name="Terry A."/>
            <person name="Salamov A."/>
            <person name="Fritz-Laylin L.K."/>
            <person name="Marechal-Drouard L."/>
            <person name="Marshall W.F."/>
            <person name="Qu L.H."/>
            <person name="Nelson D.R."/>
            <person name="Sanderfoot A.A."/>
            <person name="Spalding M.H."/>
            <person name="Kapitonov V.V."/>
            <person name="Ren Q."/>
            <person name="Ferris P."/>
            <person name="Lindquist E."/>
            <person name="Shapiro H."/>
            <person name="Lucas S.M."/>
            <person name="Grimwood J."/>
            <person name="Schmutz J."/>
            <person name="Cardol P."/>
            <person name="Cerutti H."/>
            <person name="Chanfreau G."/>
            <person name="Chen C.L."/>
            <person name="Cognat V."/>
            <person name="Croft M.T."/>
            <person name="Dent R."/>
            <person name="Dutcher S."/>
            <person name="Fernandez E."/>
            <person name="Fukuzawa H."/>
            <person name="Gonzalez-Ballester D."/>
            <person name="Gonzalez-Halphen D."/>
            <person name="Hallmann A."/>
            <person name="Hanikenne M."/>
            <person name="Hippler M."/>
            <person name="Inwood W."/>
            <person name="Jabbari K."/>
            <person name="Kalanon M."/>
            <person name="Kuras R."/>
            <person name="Lefebvre P.A."/>
            <person name="Lemaire S.D."/>
            <person name="Lobanov A.V."/>
            <person name="Lohr M."/>
            <person name="Manuell A."/>
            <person name="Meier I."/>
            <person name="Mets L."/>
            <person name="Mittag M."/>
            <person name="Mittelmeier T."/>
            <person name="Moroney J.V."/>
            <person name="Moseley J."/>
            <person name="Napoli C."/>
            <person name="Nedelcu A.M."/>
            <person name="Niyogi K."/>
            <person name="Novoselov S.V."/>
            <person name="Paulsen I.T."/>
            <person name="Pazour G."/>
            <person name="Purton S."/>
            <person name="Ral J.P."/>
            <person name="Riano-Pachon D.M."/>
            <person name="Riekhof W."/>
            <person name="Rymarquis L."/>
            <person name="Schroda M."/>
            <person name="Stern D."/>
            <person name="Umen J."/>
            <person name="Willows R."/>
            <person name="Wilson N."/>
            <person name="Zimmer S.L."/>
            <person name="Allmer J."/>
            <person name="Balk J."/>
            <person name="Bisova K."/>
            <person name="Chen C.J."/>
            <person name="Elias M."/>
            <person name="Gendler K."/>
            <person name="Hauser C."/>
            <person name="Lamb M.R."/>
            <person name="Ledford H."/>
            <person name="Long J.C."/>
            <person name="Minagawa J."/>
            <person name="Page M.D."/>
            <person name="Pan J."/>
            <person name="Pootakham W."/>
            <person name="Roje S."/>
            <person name="Rose A."/>
            <person name="Stahlberg E."/>
            <person name="Terauchi A.M."/>
            <person name="Yang P."/>
            <person name="Ball S."/>
            <person name="Bowler C."/>
            <person name="Dieckmann C.L."/>
            <person name="Gladyshev V.N."/>
            <person name="Green P."/>
            <person name="Jorgensen R."/>
            <person name="Mayfield S."/>
            <person name="Mueller-Roeber B."/>
            <person name="Rajamani S."/>
            <person name="Sayre R.T."/>
            <person name="Brokstein P."/>
            <person name="Dubchak I."/>
            <person name="Goodstein D."/>
            <person name="Hornick L."/>
            <person name="Huang Y.W."/>
            <person name="Jhaveri J."/>
            <person name="Luo Y."/>
            <person name="Martinez D."/>
            <person name="Ngau W.C."/>
            <person name="Otillar B."/>
            <person name="Poliakov A."/>
            <person name="Porter A."/>
            <person name="Szajkowski L."/>
            <person name="Werner G."/>
            <person name="Zhou K."/>
            <person name="Grigoriev I.V."/>
            <person name="Rokhsar D.S."/>
            <person name="Grossman A.R."/>
        </authorList>
    </citation>
    <scope>NUCLEOTIDE SEQUENCE [LARGE SCALE GENOMIC DNA]</scope>
    <source>
        <strain evidence="2">CC-503</strain>
    </source>
</reference>
<dbReference type="ExpressionAtlas" id="A0A2K3D7F5">
    <property type="expression patterns" value="baseline"/>
</dbReference>
<dbReference type="Gramene" id="PNW76466">
    <property type="protein sequence ID" value="PNW76466"/>
    <property type="gene ID" value="CHLRE_11g467613v5"/>
</dbReference>
<dbReference type="InParanoid" id="A0A2K3D7F5"/>
<dbReference type="AlphaFoldDB" id="A0A2K3D7F5"/>
<sequence>MVACTFAWMAVAWDMRGRLLSSNGEPCPQPDSWCTGEGEHIEKLDCGDGDGIDDWVCINNATGQRAVLLSSSDCTLDYWPQADKSLCPNRFSGEPCPQPDNWCDGSGEVLARSDCGDGDGVDDWTCIQPDTSRRAVLLSSSNCTLDYWSDAAKSLCPPRFNGLMCPLPWDDWCVGEGLVREKLDCGDGDTILDWTCIKTNTSWRSVLLSSSDCTDNHWPDAEKSLCPAGFAGLMCPLPGEDWCTEPGDVRERVDCGDDDGIDDWICTHPATGQRGVLLSSSDCSDTHWPDANKTLCPSRFSDAVCALPDGWCEESEGEVLHRGDCGDGDGVSDWACIQANTSRRAVLLSSSCDTVSDGWPTAERSTCPLLFNGIMCPLPYDWCDEDDGRVLAAADCGDGDTIDDWVCVQPATGQRKVLLSTSNCSDDYWPQADKALCPTKFNHSMCPMPYDWWCEGDGYTLEKTDCGDGDGVDDWVCTYPATGQRKVLISSSDCSTDYWPQADKSLCPLRLNQAVCPMPYDWWCKQPGDVLEQTDCGDGDGVDDWVCINPDTWMRKVLLSSSNCSDDYGPAAPRSLCPPRFAKAMCYWSWGDSCSGDGFTRQRVDCGDGDGIDDWICIQHNTSYRGVLLSSSDCTESHWSNADKALCPPYFDDLPCALPWDGWCVGENLLREQADCGDGDTVLDWTCIETNTSRRGVLLSSNCTQDHWGDPDKSLCPARFANLMCPLRYYWCDQPGDQLQSVSCGDGDTIDDWVCMNNATGQRKVLLSSSDCSDDHSPQAETALCPARFTGAVCPQPDYWCYEEGDHLERVDCGDGDGVDDWVCMTNATGQRKVLLSSSDCTDDHAPQADKALCPNRFASEPCPQPDYWCYDEGEHIEKLDCGDGDGIDDWVCINNATGQRAVLLSSSNCTLDYWPQADKALCPNRFNSAPCPQPYYWCTNSAYTLERVDCGDGDGVDDWVCINNATNQRSVLLSSSNCTLDYGDNAAISICPTRFANLMCPLPWDGWCEGEGLVREELDCGDGDGVDDWVCTRPSLAQRGVLLSSSDCTEDHWPDAAEALCPVKFSSPAGGGGGRRLLGRRRELLPMQPPGEIAR</sequence>
<dbReference type="KEGG" id="cre:CHLRE_11g467613v5"/>
<dbReference type="OrthoDB" id="537063at2759"/>
<dbReference type="GeneID" id="5724324"/>
<proteinExistence type="predicted"/>
<organism evidence="1 2">
    <name type="scientific">Chlamydomonas reinhardtii</name>
    <name type="common">Chlamydomonas smithii</name>
    <dbReference type="NCBI Taxonomy" id="3055"/>
    <lineage>
        <taxon>Eukaryota</taxon>
        <taxon>Viridiplantae</taxon>
        <taxon>Chlorophyta</taxon>
        <taxon>core chlorophytes</taxon>
        <taxon>Chlorophyceae</taxon>
        <taxon>CS clade</taxon>
        <taxon>Chlamydomonadales</taxon>
        <taxon>Chlamydomonadaceae</taxon>
        <taxon>Chlamydomonas</taxon>
    </lineage>
</organism>
<dbReference type="PaxDb" id="3055-EDO99271"/>
<accession>A0A2K3D7F5</accession>